<evidence type="ECO:0000259" key="11">
    <source>
        <dbReference type="PROSITE" id="PS50968"/>
    </source>
</evidence>
<dbReference type="GO" id="GO:0009317">
    <property type="term" value="C:acetyl-CoA carboxylase complex"/>
    <property type="evidence" value="ECO:0007669"/>
    <property type="project" value="InterPro"/>
</dbReference>
<keyword evidence="8 9" id="KW-0092">Biotin</keyword>
<dbReference type="CDD" id="cd06850">
    <property type="entry name" value="biotinyl_domain"/>
    <property type="match status" value="1"/>
</dbReference>
<dbReference type="GO" id="GO:0003989">
    <property type="term" value="F:acetyl-CoA carboxylase activity"/>
    <property type="evidence" value="ECO:0007669"/>
    <property type="project" value="InterPro"/>
</dbReference>
<dbReference type="UniPathway" id="UPA00094"/>
<evidence type="ECO:0000313" key="13">
    <source>
        <dbReference type="Proteomes" id="UP000193207"/>
    </source>
</evidence>
<evidence type="ECO:0000256" key="5">
    <source>
        <dbReference type="ARBA" id="ARBA00022832"/>
    </source>
</evidence>
<evidence type="ECO:0000256" key="10">
    <source>
        <dbReference type="SAM" id="MobiDB-lite"/>
    </source>
</evidence>
<dbReference type="GO" id="GO:0006633">
    <property type="term" value="P:fatty acid biosynthetic process"/>
    <property type="evidence" value="ECO:0007669"/>
    <property type="project" value="UniProtKB-UniPathway"/>
</dbReference>
<dbReference type="Gene3D" id="2.40.50.100">
    <property type="match status" value="1"/>
</dbReference>
<evidence type="ECO:0000256" key="1">
    <source>
        <dbReference type="ARBA" id="ARBA00003761"/>
    </source>
</evidence>
<protein>
    <recommendedName>
        <fullName evidence="3 9">Biotin carboxyl carrier protein of acetyl-CoA carboxylase</fullName>
    </recommendedName>
</protein>
<dbReference type="NCBIfam" id="TIGR00531">
    <property type="entry name" value="BCCP"/>
    <property type="match status" value="1"/>
</dbReference>
<comment type="function">
    <text evidence="1 9">This protein is a component of the acetyl coenzyme A carboxylase complex; first, biotin carboxylase catalyzes the carboxylation of the carrier protein and then the transcarboxylase transfers the carboxyl group to form malonyl-CoA.</text>
</comment>
<dbReference type="EMBL" id="FWFU01000005">
    <property type="protein sequence ID" value="SLN64427.1"/>
    <property type="molecule type" value="Genomic_DNA"/>
</dbReference>
<keyword evidence="7 9" id="KW-0275">Fatty acid biosynthesis</keyword>
<evidence type="ECO:0000313" key="12">
    <source>
        <dbReference type="EMBL" id="SLN64427.1"/>
    </source>
</evidence>
<feature type="compositionally biased region" description="Low complexity" evidence="10">
    <location>
        <begin position="43"/>
        <end position="79"/>
    </location>
</feature>
<dbReference type="Proteomes" id="UP000193207">
    <property type="component" value="Unassembled WGS sequence"/>
</dbReference>
<dbReference type="AlphaFoldDB" id="A0A1X6ZXB9"/>
<dbReference type="PRINTS" id="PR01071">
    <property type="entry name" value="ACOABIOTINCC"/>
</dbReference>
<feature type="region of interest" description="Disordered" evidence="10">
    <location>
        <begin position="40"/>
        <end position="81"/>
    </location>
</feature>
<keyword evidence="6 9" id="KW-0443">Lipid metabolism</keyword>
<dbReference type="Pfam" id="PF00364">
    <property type="entry name" value="Biotin_lipoyl"/>
    <property type="match status" value="1"/>
</dbReference>
<feature type="domain" description="Lipoyl-binding" evidence="11">
    <location>
        <begin position="83"/>
        <end position="159"/>
    </location>
</feature>
<sequence length="161" mass="16356">MLKYREVGEILSLIDSSSCDEVVLETEGVKLVVRRHGSGGSVASTAAASPAAAESAQPAPASTAAPASAETPAASAPSADAGGELVRAPMVGTFYVAPSPDEPPFVEVGSRIQKGDPLCMIEVMKLFTTVHAETAGTIKSIGAENGQLVEFGQVLFSVAPD</sequence>
<evidence type="ECO:0000256" key="9">
    <source>
        <dbReference type="RuleBase" id="RU364072"/>
    </source>
</evidence>
<name>A0A1X6ZXB9_9RHOB</name>
<comment type="pathway">
    <text evidence="2 9">Lipid metabolism; fatty acid biosynthesis.</text>
</comment>
<dbReference type="PANTHER" id="PTHR45266:SF3">
    <property type="entry name" value="OXALOACETATE DECARBOXYLASE ALPHA CHAIN"/>
    <property type="match status" value="1"/>
</dbReference>
<dbReference type="InterPro" id="IPR001249">
    <property type="entry name" value="AcCoA_biotinCC"/>
</dbReference>
<dbReference type="PROSITE" id="PS00188">
    <property type="entry name" value="BIOTIN"/>
    <property type="match status" value="1"/>
</dbReference>
<dbReference type="RefSeq" id="WP_085819166.1">
    <property type="nucleotide sequence ID" value="NZ_FWFU01000005.1"/>
</dbReference>
<dbReference type="PROSITE" id="PS50968">
    <property type="entry name" value="BIOTINYL_LIPOYL"/>
    <property type="match status" value="1"/>
</dbReference>
<dbReference type="InterPro" id="IPR001882">
    <property type="entry name" value="Biotin_BS"/>
</dbReference>
<proteinExistence type="predicted"/>
<evidence type="ECO:0000256" key="6">
    <source>
        <dbReference type="ARBA" id="ARBA00023098"/>
    </source>
</evidence>
<dbReference type="SUPFAM" id="SSF51230">
    <property type="entry name" value="Single hybrid motif"/>
    <property type="match status" value="1"/>
</dbReference>
<gene>
    <name evidence="12" type="primary">accB_2</name>
    <name evidence="12" type="ORF">ROH8110_03619</name>
</gene>
<keyword evidence="4 9" id="KW-0444">Lipid biosynthesis</keyword>
<evidence type="ECO:0000256" key="7">
    <source>
        <dbReference type="ARBA" id="ARBA00023160"/>
    </source>
</evidence>
<evidence type="ECO:0000256" key="4">
    <source>
        <dbReference type="ARBA" id="ARBA00022516"/>
    </source>
</evidence>
<dbReference type="InterPro" id="IPR050709">
    <property type="entry name" value="Biotin_Carboxyl_Carrier/Decarb"/>
</dbReference>
<dbReference type="InterPro" id="IPR011053">
    <property type="entry name" value="Single_hybrid_motif"/>
</dbReference>
<dbReference type="InterPro" id="IPR000089">
    <property type="entry name" value="Biotin_lipoyl"/>
</dbReference>
<accession>A0A1X6ZXB9</accession>
<dbReference type="PANTHER" id="PTHR45266">
    <property type="entry name" value="OXALOACETATE DECARBOXYLASE ALPHA CHAIN"/>
    <property type="match status" value="1"/>
</dbReference>
<dbReference type="OrthoDB" id="9811735at2"/>
<keyword evidence="13" id="KW-1185">Reference proteome</keyword>
<reference evidence="12 13" key="1">
    <citation type="submission" date="2017-03" db="EMBL/GenBank/DDBJ databases">
        <authorList>
            <person name="Afonso C.L."/>
            <person name="Miller P.J."/>
            <person name="Scott M.A."/>
            <person name="Spackman E."/>
            <person name="Goraichik I."/>
            <person name="Dimitrov K.M."/>
            <person name="Suarez D.L."/>
            <person name="Swayne D.E."/>
        </authorList>
    </citation>
    <scope>NUCLEOTIDE SEQUENCE [LARGE SCALE GENOMIC DNA]</scope>
    <source>
        <strain evidence="12 13">CECT 8110</strain>
    </source>
</reference>
<keyword evidence="5 9" id="KW-0276">Fatty acid metabolism</keyword>
<evidence type="ECO:0000256" key="3">
    <source>
        <dbReference type="ARBA" id="ARBA00017562"/>
    </source>
</evidence>
<organism evidence="12 13">
    <name type="scientific">Roseovarius halotolerans</name>
    <dbReference type="NCBI Taxonomy" id="505353"/>
    <lineage>
        <taxon>Bacteria</taxon>
        <taxon>Pseudomonadati</taxon>
        <taxon>Pseudomonadota</taxon>
        <taxon>Alphaproteobacteria</taxon>
        <taxon>Rhodobacterales</taxon>
        <taxon>Roseobacteraceae</taxon>
        <taxon>Roseovarius</taxon>
    </lineage>
</organism>
<evidence type="ECO:0000256" key="2">
    <source>
        <dbReference type="ARBA" id="ARBA00005194"/>
    </source>
</evidence>
<evidence type="ECO:0000256" key="8">
    <source>
        <dbReference type="ARBA" id="ARBA00023267"/>
    </source>
</evidence>